<evidence type="ECO:0000313" key="2">
    <source>
        <dbReference type="EMBL" id="GJD54006.1"/>
    </source>
</evidence>
<organism evidence="2 3">
    <name type="scientific">Methylobacterium crusticola</name>
    <dbReference type="NCBI Taxonomy" id="1697972"/>
    <lineage>
        <taxon>Bacteria</taxon>
        <taxon>Pseudomonadati</taxon>
        <taxon>Pseudomonadota</taxon>
        <taxon>Alphaproteobacteria</taxon>
        <taxon>Hyphomicrobiales</taxon>
        <taxon>Methylobacteriaceae</taxon>
        <taxon>Methylobacterium</taxon>
    </lineage>
</organism>
<dbReference type="InterPro" id="IPR018968">
    <property type="entry name" value="Phasin"/>
</dbReference>
<dbReference type="Pfam" id="PF09361">
    <property type="entry name" value="Phasin_2"/>
    <property type="match status" value="1"/>
</dbReference>
<gene>
    <name evidence="2" type="ORF">OPKNFCMD_6786</name>
</gene>
<feature type="domain" description="Phasin" evidence="1">
    <location>
        <begin position="93"/>
        <end position="189"/>
    </location>
</feature>
<dbReference type="RefSeq" id="WP_238314384.1">
    <property type="nucleotide sequence ID" value="NZ_BPQH01000045.1"/>
</dbReference>
<evidence type="ECO:0000313" key="3">
    <source>
        <dbReference type="Proteomes" id="UP001055167"/>
    </source>
</evidence>
<keyword evidence="3" id="KW-1185">Reference proteome</keyword>
<dbReference type="EMBL" id="BPQH01000045">
    <property type="protein sequence ID" value="GJD54006.1"/>
    <property type="molecule type" value="Genomic_DNA"/>
</dbReference>
<proteinExistence type="predicted"/>
<reference evidence="2" key="2">
    <citation type="submission" date="2021-08" db="EMBL/GenBank/DDBJ databases">
        <authorList>
            <person name="Tani A."/>
            <person name="Ola A."/>
            <person name="Ogura Y."/>
            <person name="Katsura K."/>
            <person name="Hayashi T."/>
        </authorList>
    </citation>
    <scope>NUCLEOTIDE SEQUENCE</scope>
    <source>
        <strain evidence="2">KCTC 52305</strain>
    </source>
</reference>
<reference evidence="2" key="1">
    <citation type="journal article" date="2021" name="Front. Microbiol.">
        <title>Comprehensive Comparative Genomics and Phenotyping of Methylobacterium Species.</title>
        <authorList>
            <person name="Alessa O."/>
            <person name="Ogura Y."/>
            <person name="Fujitani Y."/>
            <person name="Takami H."/>
            <person name="Hayashi T."/>
            <person name="Sahin N."/>
            <person name="Tani A."/>
        </authorList>
    </citation>
    <scope>NUCLEOTIDE SEQUENCE</scope>
    <source>
        <strain evidence="2">KCTC 52305</strain>
    </source>
</reference>
<dbReference type="Proteomes" id="UP001055167">
    <property type="component" value="Unassembled WGS sequence"/>
</dbReference>
<comment type="caution">
    <text evidence="2">The sequence shown here is derived from an EMBL/GenBank/DDBJ whole genome shotgun (WGS) entry which is preliminary data.</text>
</comment>
<name>A0ABQ4RB56_9HYPH</name>
<sequence>MNFDPTTAQRKLAEQNDQITEAVRASINKTTEQSTQFADAARDGMNKMANLSDKATENAKQIVQKNIETASQQAREAADRFTRSLGFTGQDSERLADQSKQNLEAVTRCGTVLTQAIQDISRNWFELSQKQWQRNLDGMNKLTRATSVQEFTAIQSELLRESLQHVVQDSKTIAEVSVRAVEEASKAFTSVTQQNPTLTR</sequence>
<protein>
    <recommendedName>
        <fullName evidence="1">Phasin domain-containing protein</fullName>
    </recommendedName>
</protein>
<accession>A0ABQ4RB56</accession>
<evidence type="ECO:0000259" key="1">
    <source>
        <dbReference type="Pfam" id="PF09361"/>
    </source>
</evidence>